<dbReference type="GO" id="GO:0003676">
    <property type="term" value="F:nucleic acid binding"/>
    <property type="evidence" value="ECO:0007669"/>
    <property type="project" value="InterPro"/>
</dbReference>
<dbReference type="Proteomes" id="UP000014417">
    <property type="component" value="Unassembled WGS sequence"/>
</dbReference>
<evidence type="ECO:0008006" key="3">
    <source>
        <dbReference type="Google" id="ProtNLM"/>
    </source>
</evidence>
<dbReference type="InterPro" id="IPR002052">
    <property type="entry name" value="DNA_methylase_N6_adenine_CS"/>
</dbReference>
<dbReference type="STRING" id="883161.HMPREF9306_01272"/>
<gene>
    <name evidence="1" type="ORF">HMPREF9306_01272</name>
</gene>
<reference evidence="1 2" key="1">
    <citation type="submission" date="2013-04" db="EMBL/GenBank/DDBJ databases">
        <title>The Genome Sequence of Propionimicrobium lymphophilum ACS-093-V-SCH5.</title>
        <authorList>
            <consortium name="The Broad Institute Genomics Platform"/>
            <person name="Earl A."/>
            <person name="Ward D."/>
            <person name="Feldgarden M."/>
            <person name="Gevers D."/>
            <person name="Saerens B."/>
            <person name="Vaneechoutte M."/>
            <person name="Walker B."/>
            <person name="Young S."/>
            <person name="Zeng Q."/>
            <person name="Gargeya S."/>
            <person name="Fitzgerald M."/>
            <person name="Haas B."/>
            <person name="Abouelleil A."/>
            <person name="Allen A.W."/>
            <person name="Alvarado L."/>
            <person name="Arachchi H.M."/>
            <person name="Berlin A.M."/>
            <person name="Chapman S.B."/>
            <person name="Gainer-Dewar J."/>
            <person name="Goldberg J."/>
            <person name="Griggs A."/>
            <person name="Gujja S."/>
            <person name="Hansen M."/>
            <person name="Howarth C."/>
            <person name="Imamovic A."/>
            <person name="Ireland A."/>
            <person name="Larimer J."/>
            <person name="McCowan C."/>
            <person name="Murphy C."/>
            <person name="Pearson M."/>
            <person name="Poon T.W."/>
            <person name="Priest M."/>
            <person name="Roberts A."/>
            <person name="Saif S."/>
            <person name="Shea T."/>
            <person name="Sisk P."/>
            <person name="Sykes S."/>
            <person name="Wortman J."/>
            <person name="Nusbaum C."/>
            <person name="Birren B."/>
        </authorList>
    </citation>
    <scope>NUCLEOTIDE SEQUENCE [LARGE SCALE GENOMIC DNA]</scope>
    <source>
        <strain evidence="1 2">ACS-093-V-SCH5</strain>
    </source>
</reference>
<evidence type="ECO:0000313" key="1">
    <source>
        <dbReference type="EMBL" id="EPD32573.1"/>
    </source>
</evidence>
<dbReference type="InterPro" id="IPR025247">
    <property type="entry name" value="EcoRI-like_methylase"/>
</dbReference>
<name>S2VYG7_9ACTN</name>
<dbReference type="EMBL" id="AGZR01000008">
    <property type="protein sequence ID" value="EPD32573.1"/>
    <property type="molecule type" value="Genomic_DNA"/>
</dbReference>
<accession>S2VYG7</accession>
<dbReference type="PROSITE" id="PS00092">
    <property type="entry name" value="N6_MTASE"/>
    <property type="match status" value="1"/>
</dbReference>
<dbReference type="HOGENOM" id="CLU_057063_2_1_11"/>
<sequence>MANKNSGLNWARKAKKDEFYTQLSDIEKGIGDCLLASPQMLEGKTILLPADDPDRSNFTRYFIENFERFGIAKLVSTSFNLAGRGKILVKTRHTTHAGLLAGDGDFRSPEITHLRDQADFVFTNPPFSLFRAFMDWLVAGGVKFRVLGPMTAASKKNIFPLFKHRQVWYGEAIKSGRVLFEVPNDYPLDAQTNYADERGRLVGIKSVR</sequence>
<evidence type="ECO:0000313" key="2">
    <source>
        <dbReference type="Proteomes" id="UP000014417"/>
    </source>
</evidence>
<dbReference type="GO" id="GO:0032259">
    <property type="term" value="P:methylation"/>
    <property type="evidence" value="ECO:0007669"/>
    <property type="project" value="InterPro"/>
</dbReference>
<dbReference type="Pfam" id="PF13651">
    <property type="entry name" value="EcoRI_methylase"/>
    <property type="match status" value="2"/>
</dbReference>
<proteinExistence type="predicted"/>
<comment type="caution">
    <text evidence="1">The sequence shown here is derived from an EMBL/GenBank/DDBJ whole genome shotgun (WGS) entry which is preliminary data.</text>
</comment>
<keyword evidence="2" id="KW-1185">Reference proteome</keyword>
<protein>
    <recommendedName>
        <fullName evidence="3">Site-specific DNA-methyltransferase (adenine-specific)</fullName>
    </recommendedName>
</protein>
<dbReference type="GO" id="GO:0008168">
    <property type="term" value="F:methyltransferase activity"/>
    <property type="evidence" value="ECO:0007669"/>
    <property type="project" value="InterPro"/>
</dbReference>
<dbReference type="AlphaFoldDB" id="S2VYG7"/>
<organism evidence="1 2">
    <name type="scientific">Propionimicrobium lymphophilum ACS-093-V-SCH5</name>
    <dbReference type="NCBI Taxonomy" id="883161"/>
    <lineage>
        <taxon>Bacteria</taxon>
        <taxon>Bacillati</taxon>
        <taxon>Actinomycetota</taxon>
        <taxon>Actinomycetes</taxon>
        <taxon>Propionibacteriales</taxon>
        <taxon>Propionibacteriaceae</taxon>
        <taxon>Propionimicrobium</taxon>
    </lineage>
</organism>